<evidence type="ECO:0000256" key="2">
    <source>
        <dbReference type="ARBA" id="ARBA00005417"/>
    </source>
</evidence>
<evidence type="ECO:0000256" key="3">
    <source>
        <dbReference type="ARBA" id="ARBA00022448"/>
    </source>
</evidence>
<evidence type="ECO:0000256" key="1">
    <source>
        <dbReference type="ARBA" id="ARBA00004417"/>
    </source>
</evidence>
<keyword evidence="8" id="KW-1185">Reference proteome</keyword>
<dbReference type="RefSeq" id="WP_072607226.1">
    <property type="nucleotide sequence ID" value="NZ_CP018171.1"/>
</dbReference>
<dbReference type="KEGG" id="meso:BSQ44_22055"/>
<dbReference type="SMART" id="SM00382">
    <property type="entry name" value="AAA"/>
    <property type="match status" value="1"/>
</dbReference>
<dbReference type="PANTHER" id="PTHR43776">
    <property type="entry name" value="TRANSPORT ATP-BINDING PROTEIN"/>
    <property type="match status" value="1"/>
</dbReference>
<dbReference type="GO" id="GO:0005524">
    <property type="term" value="F:ATP binding"/>
    <property type="evidence" value="ECO:0007669"/>
    <property type="project" value="UniProtKB-KW"/>
</dbReference>
<keyword evidence="5 7" id="KW-0067">ATP-binding</keyword>
<protein>
    <submittedName>
        <fullName evidence="7">ABC transporter ATP-binding protein</fullName>
    </submittedName>
</protein>
<dbReference type="OrthoDB" id="9815712at2"/>
<name>A0A1L3SWE8_9HYPH</name>
<dbReference type="GO" id="GO:0055085">
    <property type="term" value="P:transmembrane transport"/>
    <property type="evidence" value="ECO:0007669"/>
    <property type="project" value="UniProtKB-ARBA"/>
</dbReference>
<comment type="similarity">
    <text evidence="2">Belongs to the ABC transporter superfamily.</text>
</comment>
<evidence type="ECO:0000313" key="7">
    <source>
        <dbReference type="EMBL" id="APH73763.1"/>
    </source>
</evidence>
<dbReference type="InterPro" id="IPR017871">
    <property type="entry name" value="ABC_transporter-like_CS"/>
</dbReference>
<dbReference type="InterPro" id="IPR050319">
    <property type="entry name" value="ABC_transp_ATP-bind"/>
</dbReference>
<dbReference type="Proteomes" id="UP000182840">
    <property type="component" value="Chromosome"/>
</dbReference>
<accession>A0A1L3SWE8</accession>
<reference evidence="8" key="1">
    <citation type="submission" date="2016-11" db="EMBL/GenBank/DDBJ databases">
        <title>Mesorhizobium oceanicum sp. nov., isolated from deep seawater in South China Sea.</title>
        <authorList>
            <person name="Fu G.-Y."/>
        </authorList>
    </citation>
    <scope>NUCLEOTIDE SEQUENCE [LARGE SCALE GENOMIC DNA]</scope>
    <source>
        <strain evidence="8">B7</strain>
    </source>
</reference>
<dbReference type="STRING" id="1670800.BSQ44_22055"/>
<dbReference type="Pfam" id="PF08352">
    <property type="entry name" value="oligo_HPY"/>
    <property type="match status" value="1"/>
</dbReference>
<dbReference type="InterPro" id="IPR027417">
    <property type="entry name" value="P-loop_NTPase"/>
</dbReference>
<evidence type="ECO:0000256" key="4">
    <source>
        <dbReference type="ARBA" id="ARBA00022741"/>
    </source>
</evidence>
<proteinExistence type="inferred from homology"/>
<dbReference type="EMBL" id="CP018171">
    <property type="protein sequence ID" value="APH73763.1"/>
    <property type="molecule type" value="Genomic_DNA"/>
</dbReference>
<organism evidence="7 8">
    <name type="scientific">Aquibium oceanicum</name>
    <dbReference type="NCBI Taxonomy" id="1670800"/>
    <lineage>
        <taxon>Bacteria</taxon>
        <taxon>Pseudomonadati</taxon>
        <taxon>Pseudomonadota</taxon>
        <taxon>Alphaproteobacteria</taxon>
        <taxon>Hyphomicrobiales</taxon>
        <taxon>Phyllobacteriaceae</taxon>
        <taxon>Aquibium</taxon>
    </lineage>
</organism>
<dbReference type="InterPro" id="IPR003593">
    <property type="entry name" value="AAA+_ATPase"/>
</dbReference>
<dbReference type="GO" id="GO:0005886">
    <property type="term" value="C:plasma membrane"/>
    <property type="evidence" value="ECO:0007669"/>
    <property type="project" value="UniProtKB-SubCell"/>
</dbReference>
<dbReference type="InterPro" id="IPR003439">
    <property type="entry name" value="ABC_transporter-like_ATP-bd"/>
</dbReference>
<dbReference type="PROSITE" id="PS00211">
    <property type="entry name" value="ABC_TRANSPORTER_1"/>
    <property type="match status" value="1"/>
</dbReference>
<gene>
    <name evidence="7" type="ORF">BSQ44_22055</name>
</gene>
<dbReference type="GO" id="GO:0015833">
    <property type="term" value="P:peptide transport"/>
    <property type="evidence" value="ECO:0007669"/>
    <property type="project" value="InterPro"/>
</dbReference>
<dbReference type="PROSITE" id="PS50893">
    <property type="entry name" value="ABC_TRANSPORTER_2"/>
    <property type="match status" value="1"/>
</dbReference>
<evidence type="ECO:0000313" key="8">
    <source>
        <dbReference type="Proteomes" id="UP000182840"/>
    </source>
</evidence>
<dbReference type="Pfam" id="PF00005">
    <property type="entry name" value="ABC_tran"/>
    <property type="match status" value="1"/>
</dbReference>
<keyword evidence="4" id="KW-0547">Nucleotide-binding</keyword>
<dbReference type="Gene3D" id="3.40.50.300">
    <property type="entry name" value="P-loop containing nucleotide triphosphate hydrolases"/>
    <property type="match status" value="1"/>
</dbReference>
<dbReference type="InterPro" id="IPR013563">
    <property type="entry name" value="Oligopep_ABC_C"/>
</dbReference>
<keyword evidence="3" id="KW-0813">Transport</keyword>
<dbReference type="GO" id="GO:0016887">
    <property type="term" value="F:ATP hydrolysis activity"/>
    <property type="evidence" value="ECO:0007669"/>
    <property type="project" value="InterPro"/>
</dbReference>
<sequence>MTRPMLQIDGLSKSFPIRNALGFRKGQVDAVRDVSFSVRKGEVYGLAGESGSGKSTIARMVVGLSTPTGGRILVDGNDISEHARTREHRRTVQMVFQNPGSSLNPRRTIGQSVSVPLVSFGYPRVQRQRRIAELLEMVHLPAEFAQRYPNELSGGQKQRVAIARALAVEPKLIVLDEPTSALDVSVQARVIELLEDLCRRFELTFLFISHDLSLMRNFAQRVGILYRGEMVESGPTAAVFDDPRHDYTRLLLASVPVISEEDARMRPVVPLIDGEIPTAEQLLELRRAGSPTGAGAPADRSG</sequence>
<dbReference type="CDD" id="cd03257">
    <property type="entry name" value="ABC_NikE_OppD_transporters"/>
    <property type="match status" value="1"/>
</dbReference>
<dbReference type="SUPFAM" id="SSF52540">
    <property type="entry name" value="P-loop containing nucleoside triphosphate hydrolases"/>
    <property type="match status" value="1"/>
</dbReference>
<dbReference type="PANTHER" id="PTHR43776:SF7">
    <property type="entry name" value="D,D-DIPEPTIDE TRANSPORT ATP-BINDING PROTEIN DDPF-RELATED"/>
    <property type="match status" value="1"/>
</dbReference>
<dbReference type="AlphaFoldDB" id="A0A1L3SWE8"/>
<feature type="domain" description="ABC transporter" evidence="6">
    <location>
        <begin position="6"/>
        <end position="252"/>
    </location>
</feature>
<comment type="subcellular location">
    <subcellularLocation>
        <location evidence="1">Cell inner membrane</location>
        <topology evidence="1">Peripheral membrane protein</topology>
    </subcellularLocation>
</comment>
<evidence type="ECO:0000259" key="6">
    <source>
        <dbReference type="PROSITE" id="PS50893"/>
    </source>
</evidence>
<evidence type="ECO:0000256" key="5">
    <source>
        <dbReference type="ARBA" id="ARBA00022840"/>
    </source>
</evidence>